<dbReference type="PROSITE" id="PS51471">
    <property type="entry name" value="FE2OG_OXY"/>
    <property type="match status" value="1"/>
</dbReference>
<dbReference type="InterPro" id="IPR044861">
    <property type="entry name" value="IPNS-like_FE2OG_OXY"/>
</dbReference>
<keyword evidence="1" id="KW-0479">Metal-binding</keyword>
<keyword evidence="1" id="KW-0560">Oxidoreductase</keyword>
<dbReference type="Pfam" id="PF03171">
    <property type="entry name" value="2OG-FeII_Oxy"/>
    <property type="match status" value="1"/>
</dbReference>
<dbReference type="SUPFAM" id="SSF51197">
    <property type="entry name" value="Clavaminate synthase-like"/>
    <property type="match status" value="1"/>
</dbReference>
<reference evidence="4" key="2">
    <citation type="submission" date="2019-10" db="EMBL/GenBank/DDBJ databases">
        <title>A de novo genome assembly of a pear dwarfing rootstock.</title>
        <authorList>
            <person name="Wang F."/>
            <person name="Wang J."/>
            <person name="Li S."/>
            <person name="Zhang Y."/>
            <person name="Fang M."/>
            <person name="Ma L."/>
            <person name="Zhao Y."/>
            <person name="Jiang S."/>
        </authorList>
    </citation>
    <scope>NUCLEOTIDE SEQUENCE [LARGE SCALE GENOMIC DNA]</scope>
</reference>
<evidence type="ECO:0000313" key="3">
    <source>
        <dbReference type="EMBL" id="KAB2617725.1"/>
    </source>
</evidence>
<keyword evidence="4" id="KW-1185">Reference proteome</keyword>
<name>A0A5N5GQ58_9ROSA</name>
<dbReference type="InterPro" id="IPR050231">
    <property type="entry name" value="Iron_ascorbate_oxido_reductase"/>
</dbReference>
<comment type="similarity">
    <text evidence="1">Belongs to the iron/ascorbate-dependent oxidoreductase family.</text>
</comment>
<dbReference type="PANTHER" id="PTHR47990">
    <property type="entry name" value="2-OXOGLUTARATE (2OG) AND FE(II)-DEPENDENT OXYGENASE SUPERFAMILY PROTEIN-RELATED"/>
    <property type="match status" value="1"/>
</dbReference>
<dbReference type="GO" id="GO:0051213">
    <property type="term" value="F:dioxygenase activity"/>
    <property type="evidence" value="ECO:0007669"/>
    <property type="project" value="UniProtKB-KW"/>
</dbReference>
<gene>
    <name evidence="3" type="ORF">D8674_013594</name>
</gene>
<keyword evidence="3" id="KW-0223">Dioxygenase</keyword>
<dbReference type="GO" id="GO:0046872">
    <property type="term" value="F:metal ion binding"/>
    <property type="evidence" value="ECO:0007669"/>
    <property type="project" value="UniProtKB-KW"/>
</dbReference>
<dbReference type="InterPro" id="IPR027443">
    <property type="entry name" value="IPNS-like_sf"/>
</dbReference>
<evidence type="ECO:0000256" key="1">
    <source>
        <dbReference type="RuleBase" id="RU003682"/>
    </source>
</evidence>
<dbReference type="AlphaFoldDB" id="A0A5N5GQ58"/>
<accession>A0A5N5GQ58</accession>
<keyword evidence="1" id="KW-0408">Iron</keyword>
<dbReference type="OrthoDB" id="288590at2759"/>
<feature type="domain" description="Fe2OG dioxygenase" evidence="2">
    <location>
        <begin position="157"/>
        <end position="260"/>
    </location>
</feature>
<comment type="caution">
    <text evidence="3">The sequence shown here is derived from an EMBL/GenBank/DDBJ whole genome shotgun (WGS) entry which is preliminary data.</text>
</comment>
<evidence type="ECO:0000259" key="2">
    <source>
        <dbReference type="PROSITE" id="PS51471"/>
    </source>
</evidence>
<reference evidence="3 4" key="1">
    <citation type="submission" date="2019-09" db="EMBL/GenBank/DDBJ databases">
        <authorList>
            <person name="Ou C."/>
        </authorList>
    </citation>
    <scope>NUCLEOTIDE SEQUENCE [LARGE SCALE GENOMIC DNA]</scope>
    <source>
        <strain evidence="3">S2</strain>
        <tissue evidence="3">Leaf</tissue>
    </source>
</reference>
<sequence>MLSCLSTPTMTKLPVVDFSKADCWKPKTSSWLTVRKDVCLALKKHGCFVTTMPDKVSLELHNTIFETLKDLLDFPVEVKAKNRYEGNVYFGHSSYTPVQECLGIMNAPNTEAIQKFTHLFWPNGNEKFSVYELDHVVTKMVFENYGVQKYHDDHIQSTFPIFQFAQYKEPKKVGSDVGLESHTDRNFNTILYQNHVCGLEINIKDDEWIMFDPPLPSWFLFVAGDLFKIWSNGRIKSCRHRVSMRGNDEVRYSFGLFSLKLGVTHTLEEFVDEDHPTRYRPVDQLEYINSFNDNKGGLWNIEEYCGV</sequence>
<dbReference type="InterPro" id="IPR005123">
    <property type="entry name" value="Oxoglu/Fe-dep_dioxygenase_dom"/>
</dbReference>
<dbReference type="Proteomes" id="UP000327157">
    <property type="component" value="Chromosome 15"/>
</dbReference>
<reference evidence="3 4" key="3">
    <citation type="submission" date="2019-11" db="EMBL/GenBank/DDBJ databases">
        <title>A de novo genome assembly of a pear dwarfing rootstock.</title>
        <authorList>
            <person name="Wang F."/>
            <person name="Wang J."/>
            <person name="Li S."/>
            <person name="Zhang Y."/>
            <person name="Fang M."/>
            <person name="Ma L."/>
            <person name="Zhao Y."/>
            <person name="Jiang S."/>
        </authorList>
    </citation>
    <scope>NUCLEOTIDE SEQUENCE [LARGE SCALE GENOMIC DNA]</scope>
    <source>
        <strain evidence="3">S2</strain>
        <tissue evidence="3">Leaf</tissue>
    </source>
</reference>
<dbReference type="EMBL" id="SMOL01000401">
    <property type="protein sequence ID" value="KAB2617725.1"/>
    <property type="molecule type" value="Genomic_DNA"/>
</dbReference>
<evidence type="ECO:0000313" key="4">
    <source>
        <dbReference type="Proteomes" id="UP000327157"/>
    </source>
</evidence>
<organism evidence="3 4">
    <name type="scientific">Pyrus ussuriensis x Pyrus communis</name>
    <dbReference type="NCBI Taxonomy" id="2448454"/>
    <lineage>
        <taxon>Eukaryota</taxon>
        <taxon>Viridiplantae</taxon>
        <taxon>Streptophyta</taxon>
        <taxon>Embryophyta</taxon>
        <taxon>Tracheophyta</taxon>
        <taxon>Spermatophyta</taxon>
        <taxon>Magnoliopsida</taxon>
        <taxon>eudicotyledons</taxon>
        <taxon>Gunneridae</taxon>
        <taxon>Pentapetalae</taxon>
        <taxon>rosids</taxon>
        <taxon>fabids</taxon>
        <taxon>Rosales</taxon>
        <taxon>Rosaceae</taxon>
        <taxon>Amygdaloideae</taxon>
        <taxon>Maleae</taxon>
        <taxon>Pyrus</taxon>
    </lineage>
</organism>
<protein>
    <submittedName>
        <fullName evidence="3">Inactive 2-oxoglutarate-dependent dioxygenase AOP2</fullName>
    </submittedName>
</protein>
<dbReference type="Gene3D" id="2.60.120.330">
    <property type="entry name" value="B-lactam Antibiotic, Isopenicillin N Synthase, Chain"/>
    <property type="match status" value="1"/>
</dbReference>
<proteinExistence type="inferred from homology"/>